<name>A0A8J5KPV9_ZINOF</name>
<evidence type="ECO:0000256" key="1">
    <source>
        <dbReference type="ARBA" id="ARBA00022737"/>
    </source>
</evidence>
<evidence type="ECO:0000256" key="3">
    <source>
        <dbReference type="SAM" id="MobiDB-lite"/>
    </source>
</evidence>
<gene>
    <name evidence="4" type="ORF">ZIOFF_047304</name>
</gene>
<proteinExistence type="predicted"/>
<dbReference type="SMART" id="SM00248">
    <property type="entry name" value="ANK"/>
    <property type="match status" value="2"/>
</dbReference>
<dbReference type="InterPro" id="IPR000408">
    <property type="entry name" value="Reg_chr_condens"/>
</dbReference>
<feature type="compositionally biased region" description="Basic and acidic residues" evidence="3">
    <location>
        <begin position="210"/>
        <end position="230"/>
    </location>
</feature>
<evidence type="ECO:0000313" key="5">
    <source>
        <dbReference type="Proteomes" id="UP000734854"/>
    </source>
</evidence>
<dbReference type="InterPro" id="IPR002110">
    <property type="entry name" value="Ankyrin_rpt"/>
</dbReference>
<dbReference type="InterPro" id="IPR036770">
    <property type="entry name" value="Ankyrin_rpt-contain_sf"/>
</dbReference>
<feature type="repeat" description="ANK" evidence="2">
    <location>
        <begin position="26"/>
        <end position="58"/>
    </location>
</feature>
<keyword evidence="1" id="KW-0677">Repeat</keyword>
<feature type="compositionally biased region" description="Basic and acidic residues" evidence="3">
    <location>
        <begin position="238"/>
        <end position="248"/>
    </location>
</feature>
<dbReference type="InterPro" id="IPR051625">
    <property type="entry name" value="Signaling_Regulatory_Domain"/>
</dbReference>
<dbReference type="SUPFAM" id="SSF48403">
    <property type="entry name" value="Ankyrin repeat"/>
    <property type="match status" value="1"/>
</dbReference>
<dbReference type="Proteomes" id="UP000734854">
    <property type="component" value="Unassembled WGS sequence"/>
</dbReference>
<dbReference type="SUPFAM" id="SSF50985">
    <property type="entry name" value="RCC1/BLIP-II"/>
    <property type="match status" value="1"/>
</dbReference>
<feature type="region of interest" description="Disordered" evidence="3">
    <location>
        <begin position="202"/>
        <end position="263"/>
    </location>
</feature>
<evidence type="ECO:0000313" key="4">
    <source>
        <dbReference type="EMBL" id="KAG6492347.1"/>
    </source>
</evidence>
<dbReference type="PROSITE" id="PS50297">
    <property type="entry name" value="ANK_REP_REGION"/>
    <property type="match status" value="2"/>
</dbReference>
<dbReference type="EMBL" id="JACMSC010000013">
    <property type="protein sequence ID" value="KAG6492347.1"/>
    <property type="molecule type" value="Genomic_DNA"/>
</dbReference>
<comment type="caution">
    <text evidence="4">The sequence shown here is derived from an EMBL/GenBank/DDBJ whole genome shotgun (WGS) entry which is preliminary data.</text>
</comment>
<dbReference type="PANTHER" id="PTHR22872">
    <property type="entry name" value="BTK-BINDING PROTEIN-RELATED"/>
    <property type="match status" value="1"/>
</dbReference>
<organism evidence="4 5">
    <name type="scientific">Zingiber officinale</name>
    <name type="common">Ginger</name>
    <name type="synonym">Amomum zingiber</name>
    <dbReference type="NCBI Taxonomy" id="94328"/>
    <lineage>
        <taxon>Eukaryota</taxon>
        <taxon>Viridiplantae</taxon>
        <taxon>Streptophyta</taxon>
        <taxon>Embryophyta</taxon>
        <taxon>Tracheophyta</taxon>
        <taxon>Spermatophyta</taxon>
        <taxon>Magnoliopsida</taxon>
        <taxon>Liliopsida</taxon>
        <taxon>Zingiberales</taxon>
        <taxon>Zingiberaceae</taxon>
        <taxon>Zingiber</taxon>
    </lineage>
</organism>
<dbReference type="PANTHER" id="PTHR22872:SF2">
    <property type="entry name" value="INHIBITOR OF BRUTON TYROSINE KINASE"/>
    <property type="match status" value="1"/>
</dbReference>
<protein>
    <submittedName>
        <fullName evidence="4">Uncharacterized protein</fullName>
    </submittedName>
</protein>
<dbReference type="PROSITE" id="PS50088">
    <property type="entry name" value="ANK_REPEAT"/>
    <property type="match status" value="2"/>
</dbReference>
<keyword evidence="5" id="KW-1185">Reference proteome</keyword>
<dbReference type="Pfam" id="PF12796">
    <property type="entry name" value="Ank_2"/>
    <property type="match status" value="1"/>
</dbReference>
<accession>A0A8J5KPV9</accession>
<dbReference type="Pfam" id="PF00415">
    <property type="entry name" value="RCC1"/>
    <property type="match status" value="1"/>
</dbReference>
<reference evidence="4 5" key="1">
    <citation type="submission" date="2020-08" db="EMBL/GenBank/DDBJ databases">
        <title>Plant Genome Project.</title>
        <authorList>
            <person name="Zhang R.-G."/>
        </authorList>
    </citation>
    <scope>NUCLEOTIDE SEQUENCE [LARGE SCALE GENOMIC DNA]</scope>
    <source>
        <tissue evidence="4">Rhizome</tissue>
    </source>
</reference>
<dbReference type="AlphaFoldDB" id="A0A8J5KPV9"/>
<dbReference type="Gene3D" id="1.25.40.20">
    <property type="entry name" value="Ankyrin repeat-containing domain"/>
    <property type="match status" value="1"/>
</dbReference>
<sequence>MEGPVTHSGLQLLKKNGGNVDTRNAFGLTPLHIATWRNHVPMVKKLLAAGAHPDAKVDGESEWSSLHRALHFGHLSIASVLLQAGASLTVENSKCHTPIDLISGPVTLAVGDVFGSVATEVFSWGSGTNYQIGTGNAHIQKLPCKIDALQGSYVSKRLEHEGKQLNGHNLGDQQIVKIQMRSSLEGALANLGFPLETESKLLTSGLPDGKGNRKAELSNANEKEEPKSSEVELPDPSSDDKETLDIHQRQLGLESPLPHRALA</sequence>
<keyword evidence="2" id="KW-0040">ANK repeat</keyword>
<feature type="repeat" description="ANK" evidence="2">
    <location>
        <begin position="61"/>
        <end position="93"/>
    </location>
</feature>
<evidence type="ECO:0000256" key="2">
    <source>
        <dbReference type="PROSITE-ProRule" id="PRU00023"/>
    </source>
</evidence>
<dbReference type="InterPro" id="IPR009091">
    <property type="entry name" value="RCC1/BLIP-II"/>
</dbReference>